<keyword evidence="1" id="KW-0479">Metal-binding</keyword>
<keyword evidence="5" id="KW-0472">Membrane</keyword>
<dbReference type="EMBL" id="CAJOBP010007993">
    <property type="protein sequence ID" value="CAF4525619.1"/>
    <property type="molecule type" value="Genomic_DNA"/>
</dbReference>
<evidence type="ECO:0000313" key="11">
    <source>
        <dbReference type="Proteomes" id="UP000663825"/>
    </source>
</evidence>
<keyword evidence="5" id="KW-0812">Transmembrane</keyword>
<dbReference type="InterPro" id="IPR017907">
    <property type="entry name" value="Znf_RING_CS"/>
</dbReference>
<keyword evidence="3" id="KW-0862">Zinc</keyword>
<accession>A0A817Z0D3</accession>
<dbReference type="OrthoDB" id="9049620at2759"/>
<evidence type="ECO:0000313" key="10">
    <source>
        <dbReference type="EMBL" id="CAF4525619.1"/>
    </source>
</evidence>
<organism evidence="7 11">
    <name type="scientific">Rotaria socialis</name>
    <dbReference type="NCBI Taxonomy" id="392032"/>
    <lineage>
        <taxon>Eukaryota</taxon>
        <taxon>Metazoa</taxon>
        <taxon>Spiralia</taxon>
        <taxon>Gnathifera</taxon>
        <taxon>Rotifera</taxon>
        <taxon>Eurotatoria</taxon>
        <taxon>Bdelloidea</taxon>
        <taxon>Philodinida</taxon>
        <taxon>Philodinidae</taxon>
        <taxon>Rotaria</taxon>
    </lineage>
</organism>
<dbReference type="Gene3D" id="3.30.40.10">
    <property type="entry name" value="Zinc/RING finger domain, C3HC4 (zinc finger)"/>
    <property type="match status" value="2"/>
</dbReference>
<dbReference type="Proteomes" id="UP000663833">
    <property type="component" value="Unassembled WGS sequence"/>
</dbReference>
<reference evidence="7" key="1">
    <citation type="submission" date="2021-02" db="EMBL/GenBank/DDBJ databases">
        <authorList>
            <person name="Nowell W R."/>
        </authorList>
    </citation>
    <scope>NUCLEOTIDE SEQUENCE</scope>
</reference>
<dbReference type="EMBL" id="CAJNXB010004664">
    <property type="protein sequence ID" value="CAF3386921.1"/>
    <property type="molecule type" value="Genomic_DNA"/>
</dbReference>
<feature type="domain" description="RING-type" evidence="6">
    <location>
        <begin position="32"/>
        <end position="69"/>
    </location>
</feature>
<proteinExistence type="predicted"/>
<dbReference type="EMBL" id="CAJNYD010004787">
    <property type="protein sequence ID" value="CAF3632319.1"/>
    <property type="molecule type" value="Genomic_DNA"/>
</dbReference>
<evidence type="ECO:0000313" key="7">
    <source>
        <dbReference type="EMBL" id="CAF3386921.1"/>
    </source>
</evidence>
<evidence type="ECO:0000313" key="9">
    <source>
        <dbReference type="EMBL" id="CAF4134707.1"/>
    </source>
</evidence>
<dbReference type="Proteomes" id="UP000663825">
    <property type="component" value="Unassembled WGS sequence"/>
</dbReference>
<keyword evidence="2 4" id="KW-0863">Zinc-finger</keyword>
<dbReference type="InterPro" id="IPR013083">
    <property type="entry name" value="Znf_RING/FYVE/PHD"/>
</dbReference>
<evidence type="ECO:0000256" key="2">
    <source>
        <dbReference type="ARBA" id="ARBA00022771"/>
    </source>
</evidence>
<name>A0A817Z0D3_9BILA</name>
<dbReference type="PANTHER" id="PTHR10131:SF94">
    <property type="entry name" value="TNF RECEPTOR-ASSOCIATED FACTOR 4"/>
    <property type="match status" value="1"/>
</dbReference>
<dbReference type="Proteomes" id="UP000663851">
    <property type="component" value="Unassembled WGS sequence"/>
</dbReference>
<dbReference type="SUPFAM" id="SSF57850">
    <property type="entry name" value="RING/U-box"/>
    <property type="match status" value="1"/>
</dbReference>
<dbReference type="AlphaFoldDB" id="A0A817Z0D3"/>
<feature type="transmembrane region" description="Helical" evidence="5">
    <location>
        <begin position="264"/>
        <end position="287"/>
    </location>
</feature>
<comment type="caution">
    <text evidence="7">The sequence shown here is derived from an EMBL/GenBank/DDBJ whole genome shotgun (WGS) entry which is preliminary data.</text>
</comment>
<evidence type="ECO:0000313" key="12">
    <source>
        <dbReference type="Proteomes" id="UP000663873"/>
    </source>
</evidence>
<dbReference type="PROSITE" id="PS50089">
    <property type="entry name" value="ZF_RING_2"/>
    <property type="match status" value="1"/>
</dbReference>
<sequence length="410" mass="47021">MISVENGSLEEEGIDQDRVFHDENNIASEFSCAICQGLLWKPRSCASCQHLFCSQCIRTWLKFNQTSCPFRCSPYEEKRPPPYIHALLSRLSIRCRNSVFGCTEIVPYYSLEKHQNLECQFPSKQCNVCRNFVLVDDIDQHQQSCIPSTIQCFVCKCLVHRNSYQQHLIECFQQRLDLLIEEMTPEPDDLDTPVNDTFNFLPDYVNQPWLVQLNNRLQLFVAAMPKINLVGLEAVVQARQLNYYSRILAMIRLILCNKSQAAQILILLFCFGIGGMFGCFMCLCSIVQQHARRAMLRTFSVIILLSGLLGFGLPMLLSSISDTGIILSTFISFVLFSSTCSELPLDCFQMAHGHTIIAILYFLIFLILKLYLLMIKFCFSCIPSYILAAFLAWTTIFVTFHVRRYSIGTR</sequence>
<dbReference type="SUPFAM" id="SSF49599">
    <property type="entry name" value="TRAF domain-like"/>
    <property type="match status" value="1"/>
</dbReference>
<feature type="transmembrane region" description="Helical" evidence="5">
    <location>
        <begin position="355"/>
        <end position="376"/>
    </location>
</feature>
<dbReference type="EMBL" id="CAJOBO010000120">
    <property type="protein sequence ID" value="CAF4134707.1"/>
    <property type="molecule type" value="Genomic_DNA"/>
</dbReference>
<keyword evidence="5" id="KW-1133">Transmembrane helix</keyword>
<dbReference type="PANTHER" id="PTHR10131">
    <property type="entry name" value="TNF RECEPTOR ASSOCIATED FACTOR"/>
    <property type="match status" value="1"/>
</dbReference>
<evidence type="ECO:0000256" key="3">
    <source>
        <dbReference type="ARBA" id="ARBA00022833"/>
    </source>
</evidence>
<keyword evidence="12" id="KW-1185">Reference proteome</keyword>
<protein>
    <recommendedName>
        <fullName evidence="6">RING-type domain-containing protein</fullName>
    </recommendedName>
</protein>
<evidence type="ECO:0000256" key="4">
    <source>
        <dbReference type="PROSITE-ProRule" id="PRU00175"/>
    </source>
</evidence>
<evidence type="ECO:0000259" key="6">
    <source>
        <dbReference type="PROSITE" id="PS50089"/>
    </source>
</evidence>
<dbReference type="Proteomes" id="UP000663873">
    <property type="component" value="Unassembled WGS sequence"/>
</dbReference>
<dbReference type="InterPro" id="IPR001841">
    <property type="entry name" value="Znf_RING"/>
</dbReference>
<dbReference type="Pfam" id="PF13923">
    <property type="entry name" value="zf-C3HC4_2"/>
    <property type="match status" value="1"/>
</dbReference>
<evidence type="ECO:0000256" key="1">
    <source>
        <dbReference type="ARBA" id="ARBA00022723"/>
    </source>
</evidence>
<evidence type="ECO:0000256" key="5">
    <source>
        <dbReference type="SAM" id="Phobius"/>
    </source>
</evidence>
<gene>
    <name evidence="9" type="ORF">HFQ381_LOCUS3326</name>
    <name evidence="8" type="ORF">LUA448_LOCUS31988</name>
    <name evidence="7" type="ORF">TIS948_LOCUS26475</name>
    <name evidence="10" type="ORF">UJA718_LOCUS27879</name>
</gene>
<feature type="transmembrane region" description="Helical" evidence="5">
    <location>
        <begin position="299"/>
        <end position="317"/>
    </location>
</feature>
<feature type="transmembrane region" description="Helical" evidence="5">
    <location>
        <begin position="382"/>
        <end position="402"/>
    </location>
</feature>
<evidence type="ECO:0000313" key="8">
    <source>
        <dbReference type="EMBL" id="CAF3632319.1"/>
    </source>
</evidence>
<dbReference type="PROSITE" id="PS00518">
    <property type="entry name" value="ZF_RING_1"/>
    <property type="match status" value="1"/>
</dbReference>
<dbReference type="GO" id="GO:0008270">
    <property type="term" value="F:zinc ion binding"/>
    <property type="evidence" value="ECO:0007669"/>
    <property type="project" value="UniProtKB-KW"/>
</dbReference>